<dbReference type="CDD" id="cd00833">
    <property type="entry name" value="PKS"/>
    <property type="match status" value="1"/>
</dbReference>
<dbReference type="GO" id="GO:0031177">
    <property type="term" value="F:phosphopantetheine binding"/>
    <property type="evidence" value="ECO:0007669"/>
    <property type="project" value="TreeGrafter"/>
</dbReference>
<evidence type="ECO:0000259" key="3">
    <source>
        <dbReference type="PROSITE" id="PS50075"/>
    </source>
</evidence>
<dbReference type="SUPFAM" id="SSF47336">
    <property type="entry name" value="ACP-like"/>
    <property type="match status" value="2"/>
</dbReference>
<dbReference type="InterPro" id="IPR014030">
    <property type="entry name" value="Ketoacyl_synth_N"/>
</dbReference>
<dbReference type="PANTHER" id="PTHR45527">
    <property type="entry name" value="NONRIBOSOMAL PEPTIDE SYNTHETASE"/>
    <property type="match status" value="1"/>
</dbReference>
<feature type="coiled-coil region" evidence="2">
    <location>
        <begin position="594"/>
        <end position="625"/>
    </location>
</feature>
<dbReference type="InterPro" id="IPR025110">
    <property type="entry name" value="AMP-bd_C"/>
</dbReference>
<dbReference type="Gene3D" id="3.40.50.12780">
    <property type="entry name" value="N-terminal domain of ligase-like"/>
    <property type="match status" value="1"/>
</dbReference>
<evidence type="ECO:0000313" key="5">
    <source>
        <dbReference type="EMBL" id="CAI2768940.1"/>
    </source>
</evidence>
<evidence type="ECO:0000256" key="1">
    <source>
        <dbReference type="ARBA" id="ARBA00022679"/>
    </source>
</evidence>
<dbReference type="SUPFAM" id="SSF52777">
    <property type="entry name" value="CoA-dependent acyltransferases"/>
    <property type="match status" value="2"/>
</dbReference>
<dbReference type="InterPro" id="IPR036736">
    <property type="entry name" value="ACP-like_sf"/>
</dbReference>
<dbReference type="InterPro" id="IPR009081">
    <property type="entry name" value="PP-bd_ACP"/>
</dbReference>
<dbReference type="Gene3D" id="3.40.47.10">
    <property type="match status" value="1"/>
</dbReference>
<dbReference type="InterPro" id="IPR010071">
    <property type="entry name" value="AA_adenyl_dom"/>
</dbReference>
<keyword evidence="2" id="KW-0175">Coiled coil</keyword>
<dbReference type="InterPro" id="IPR020845">
    <property type="entry name" value="AMP-binding_CS"/>
</dbReference>
<dbReference type="RefSeq" id="WP_263361442.1">
    <property type="nucleotide sequence ID" value="NZ_OX336425.1"/>
</dbReference>
<sequence length="1882" mass="214175">MKNNKMKDIAIIGFSGVFPEAESVSEFSKNLLEGKCSINEISKARLFNTSISDEINCYKGGYLDEITLFDYNFFNISLGEAEEMTPHQRLILQEAYKTFENAGYRPKDLKGSNTSVYVGDTDTSYYLLAEESTPTLIAGNTSAMLASRISRFFDLRGVALNVDTTCSSSLTAITLACKDILLEETDLALVCGVNINVVPTQKDSKIVLGVEAVSESCNPFSEKADGTMGGEAVTCILLKSAEQAIADGDIIYGLIKGFALNQDGGQSASIMAPSVEAQADVIDKALKKAGLTPSDITFIEAHGTGTKLGDPIEIEGLSQVFGPILENDEKVYISAVKSNIGHTDSAAGIVGVIKVLLSFKNNIIYPSINALPLNSYIDFEKAKVEVVTTPISWDAAKKATRKIAGVSSFGLMGTNTHLILESYEKADSSSLKNDSDEYIFCFSAKSETSLINYLQTFQNYLKHTTDSINDISYTLNNYREIYEFRYIAIAKNINHLLEILENVTNEMIVSSGTDDLKESILLFDDSISIDNKVLEGMPDVDVYKNHLLSNAQQSLFVQYSSYQSLVKSGVLINEMIGIGVGKVLLKVLKKEISLEEALQTVDHVSLEAENENEELKARAEKLISKYSNGLKIIAVGYDGKLGTIFKKIVNDKLCYNVIGYSLPMNENLKVLFKFNFNVDPKAYYYKEQFSKIELPSYCFDEKRCWLRTTDNPYDPKFIGFEKRVSLESYDNLPIVEQLQKMWSEILKTEMQEQDDFFDFGGHSLNGSQLINRVNERFFLNLNIDDLFENGTPQDMALLVQSLVKNDGDIQVEQEQIKTVEPQELYEVSFAQKSLWLQAKMSNNSTSLNVPISIVIDGELDCFNLIKAYNAIVERHESLRTTFVFVEGKLKQKINAFEDLEYSIKYEIKENSSKENLNRYILKLEESPFDLIETPLIRANIIKIENNKHILNITLHHLICDGWSVEILKKELFYTYNALCLGEEPQLPQLKIQYKDYAVWQFERSQLLSFKESESFWLDQYKELPKALNLQLQKPRPDIKTFKGNIDTFQIPHDLTVQIKQLLKEEEITLAMFVGTILNLFLCKLSGESDITIGFPISDRSRKQLENQIGLYLNTIALRSKFNKDVSFKSLIKEVSNNLKLAYKNQIYPFELLVEKLNLQKDYSRSPLFDIVFTVQNYVDLNVLGELENISNNDIKLNHFKIDDYSSAQFDLIFRFMDLENELSYEMEYNTDLFAPETIIKYHDFLINILQQCLSDKNIDIDNISLVSNNDIIKQIQQLSGAEEKVTVDENIVEYLSSICKNHKDNVAVTFENQNYSYEELDTISTKLANYIIANEELKPEENVVVSCDVSPLLIATMIGILKAGLVYVPLDKKLPAQRREYIIEDVQAKLVIDDFWLADFVKNIDNISSDKVEVKISQEQLAYIIYTSGSTGKPKGVMITHSNLMELMLNCKDSHYDFSENDVWTLYHNYSFDFSIWEIFGPLFFGAKLILIDRAKILDFTEYFKLIKEQGVTVLNFTPKVFVEFDNLRVKKNEQFDSLRYVIFGGDILFPGIFKNWHKSHASCKLINMYGITEITVHGTFKEILVDDIFEKGNISNIGKPIQGLKFYILDEKGKIVPEGVIGEIFIAGNQLSKGYFNKKELTEDRFLEKNYYDLGTLYRSGDLARWLSTGELEYIGRIDSQIKINGFRIELNEIENILLEHQSVEFVNVTSVDEENKTYLLAYFKANQTIDPEELKKHLKKHLPHYMIPDFFVQVDKIELNSNGKIDKTNFPDLQTIKGSKEKSEHNLQGKIIDQIHSLFCEILNYEELPATENFFDLGGSSLQLIQLHSAIDSLWPNKVLISDLFEFNSIEEISSFIDRNLDDTSSSEVNNNKNIEFFEI</sequence>
<evidence type="ECO:0000259" key="4">
    <source>
        <dbReference type="PROSITE" id="PS52004"/>
    </source>
</evidence>
<evidence type="ECO:0000313" key="6">
    <source>
        <dbReference type="Proteomes" id="UP001152749"/>
    </source>
</evidence>
<dbReference type="InterPro" id="IPR001242">
    <property type="entry name" value="Condensation_dom"/>
</dbReference>
<dbReference type="GO" id="GO:0043041">
    <property type="term" value="P:amino acid activation for nonribosomal peptide biosynthetic process"/>
    <property type="evidence" value="ECO:0007669"/>
    <property type="project" value="TreeGrafter"/>
</dbReference>
<dbReference type="Pfam" id="PF02801">
    <property type="entry name" value="Ketoacyl-synt_C"/>
    <property type="match status" value="1"/>
</dbReference>
<dbReference type="SUPFAM" id="SSF56801">
    <property type="entry name" value="Acetyl-CoA synthetase-like"/>
    <property type="match status" value="1"/>
</dbReference>
<dbReference type="KEGG" id="fcs:TRV642_4259"/>
<dbReference type="GO" id="GO:0044550">
    <property type="term" value="P:secondary metabolite biosynthetic process"/>
    <property type="evidence" value="ECO:0007669"/>
    <property type="project" value="TreeGrafter"/>
</dbReference>
<name>A0A9W4TIZ4_9FLAO</name>
<dbReference type="InterPro" id="IPR042099">
    <property type="entry name" value="ANL_N_sf"/>
</dbReference>
<dbReference type="GO" id="GO:0005737">
    <property type="term" value="C:cytoplasm"/>
    <property type="evidence" value="ECO:0007669"/>
    <property type="project" value="TreeGrafter"/>
</dbReference>
<organism evidence="5 6">
    <name type="scientific">Flavobacterium collinsii</name>
    <dbReference type="NCBI Taxonomy" id="1114861"/>
    <lineage>
        <taxon>Bacteria</taxon>
        <taxon>Pseudomonadati</taxon>
        <taxon>Bacteroidota</taxon>
        <taxon>Flavobacteriia</taxon>
        <taxon>Flavobacteriales</taxon>
        <taxon>Flavobacteriaceae</taxon>
        <taxon>Flavobacterium</taxon>
    </lineage>
</organism>
<dbReference type="InterPro" id="IPR045851">
    <property type="entry name" value="AMP-bd_C_sf"/>
</dbReference>
<dbReference type="NCBIfam" id="TIGR01733">
    <property type="entry name" value="AA-adenyl-dom"/>
    <property type="match status" value="1"/>
</dbReference>
<protein>
    <submittedName>
        <fullName evidence="5">Non ribosomal peptide synthetase</fullName>
    </submittedName>
</protein>
<dbReference type="Pfam" id="PF00550">
    <property type="entry name" value="PP-binding"/>
    <property type="match status" value="2"/>
</dbReference>
<dbReference type="InterPro" id="IPR020841">
    <property type="entry name" value="PKS_Beta-ketoAc_synthase_dom"/>
</dbReference>
<dbReference type="InterPro" id="IPR032821">
    <property type="entry name" value="PKS_assoc"/>
</dbReference>
<feature type="domain" description="Carrier" evidence="3">
    <location>
        <begin position="729"/>
        <end position="803"/>
    </location>
</feature>
<dbReference type="Pfam" id="PF00109">
    <property type="entry name" value="ketoacyl-synt"/>
    <property type="match status" value="1"/>
</dbReference>
<dbReference type="PROSITE" id="PS52004">
    <property type="entry name" value="KS3_2"/>
    <property type="match status" value="1"/>
</dbReference>
<feature type="domain" description="Carrier" evidence="3">
    <location>
        <begin position="1788"/>
        <end position="1863"/>
    </location>
</feature>
<dbReference type="Gene3D" id="1.10.1240.100">
    <property type="match status" value="1"/>
</dbReference>
<dbReference type="Pfam" id="PF13193">
    <property type="entry name" value="AMP-binding_C"/>
    <property type="match status" value="1"/>
</dbReference>
<dbReference type="GO" id="GO:0016746">
    <property type="term" value="F:acyltransferase activity"/>
    <property type="evidence" value="ECO:0007669"/>
    <property type="project" value="InterPro"/>
</dbReference>
<dbReference type="InterPro" id="IPR014031">
    <property type="entry name" value="Ketoacyl_synth_C"/>
</dbReference>
<dbReference type="Proteomes" id="UP001152749">
    <property type="component" value="Chromosome"/>
</dbReference>
<dbReference type="InterPro" id="IPR000873">
    <property type="entry name" value="AMP-dep_synth/lig_dom"/>
</dbReference>
<feature type="domain" description="Ketosynthase family 3 (KS3)" evidence="4">
    <location>
        <begin position="6"/>
        <end position="422"/>
    </location>
</feature>
<dbReference type="PROSITE" id="PS00455">
    <property type="entry name" value="AMP_BINDING"/>
    <property type="match status" value="1"/>
</dbReference>
<dbReference type="PANTHER" id="PTHR45527:SF1">
    <property type="entry name" value="FATTY ACID SYNTHASE"/>
    <property type="match status" value="1"/>
</dbReference>
<dbReference type="PROSITE" id="PS50075">
    <property type="entry name" value="CARRIER"/>
    <property type="match status" value="2"/>
</dbReference>
<dbReference type="Pfam" id="PF16197">
    <property type="entry name" value="KAsynt_C_assoc"/>
    <property type="match status" value="1"/>
</dbReference>
<dbReference type="Pfam" id="PF00501">
    <property type="entry name" value="AMP-binding"/>
    <property type="match status" value="1"/>
</dbReference>
<reference evidence="5" key="1">
    <citation type="submission" date="2022-09" db="EMBL/GenBank/DDBJ databases">
        <authorList>
            <person name="Duchaud E."/>
        </authorList>
    </citation>
    <scope>NUCLEOTIDE SEQUENCE</scope>
    <source>
        <strain evidence="5">TRV642</strain>
    </source>
</reference>
<dbReference type="SMART" id="SM00825">
    <property type="entry name" value="PKS_KS"/>
    <property type="match status" value="1"/>
</dbReference>
<proteinExistence type="predicted"/>
<gene>
    <name evidence="5" type="ORF">TRV642_4259</name>
</gene>
<dbReference type="SUPFAM" id="SSF53901">
    <property type="entry name" value="Thiolase-like"/>
    <property type="match status" value="1"/>
</dbReference>
<keyword evidence="1" id="KW-0808">Transferase</keyword>
<dbReference type="Gene3D" id="3.30.559.10">
    <property type="entry name" value="Chloramphenicol acetyltransferase-like domain"/>
    <property type="match status" value="1"/>
</dbReference>
<dbReference type="InterPro" id="IPR023213">
    <property type="entry name" value="CAT-like_dom_sf"/>
</dbReference>
<dbReference type="InterPro" id="IPR016039">
    <property type="entry name" value="Thiolase-like"/>
</dbReference>
<dbReference type="EMBL" id="OX336425">
    <property type="protein sequence ID" value="CAI2768940.1"/>
    <property type="molecule type" value="Genomic_DNA"/>
</dbReference>
<dbReference type="CDD" id="cd19531">
    <property type="entry name" value="LCL_NRPS-like"/>
    <property type="match status" value="1"/>
</dbReference>
<dbReference type="CDD" id="cd05930">
    <property type="entry name" value="A_NRPS"/>
    <property type="match status" value="1"/>
</dbReference>
<dbReference type="Gene3D" id="1.10.1200.10">
    <property type="entry name" value="ACP-like"/>
    <property type="match status" value="2"/>
</dbReference>
<evidence type="ECO:0000256" key="2">
    <source>
        <dbReference type="SAM" id="Coils"/>
    </source>
</evidence>
<dbReference type="Gene3D" id="3.30.559.30">
    <property type="entry name" value="Nonribosomal peptide synthetase, condensation domain"/>
    <property type="match status" value="1"/>
</dbReference>
<accession>A0A9W4TIZ4</accession>
<dbReference type="Pfam" id="PF00668">
    <property type="entry name" value="Condensation"/>
    <property type="match status" value="1"/>
</dbReference>
<dbReference type="Gene3D" id="3.30.300.30">
    <property type="match status" value="1"/>
</dbReference>